<reference evidence="20" key="1">
    <citation type="journal article" date="2020" name="mSystems">
        <title>Genome- and Community-Level Interaction Insights into Carbon Utilization and Element Cycling Functions of Hydrothermarchaeota in Hydrothermal Sediment.</title>
        <authorList>
            <person name="Zhou Z."/>
            <person name="Liu Y."/>
            <person name="Xu W."/>
            <person name="Pan J."/>
            <person name="Luo Z.H."/>
            <person name="Li M."/>
        </authorList>
    </citation>
    <scope>NUCLEOTIDE SEQUENCE [LARGE SCALE GENOMIC DNA]</scope>
    <source>
        <strain evidence="20">SpSt-477</strain>
    </source>
</reference>
<dbReference type="SMART" id="SM00387">
    <property type="entry name" value="HATPase_c"/>
    <property type="match status" value="1"/>
</dbReference>
<dbReference type="InterPro" id="IPR003661">
    <property type="entry name" value="HisK_dim/P_dom"/>
</dbReference>
<keyword evidence="5 14" id="KW-0597">Phosphoprotein</keyword>
<feature type="transmembrane region" description="Helical" evidence="15">
    <location>
        <begin position="300"/>
        <end position="321"/>
    </location>
</feature>
<evidence type="ECO:0000256" key="3">
    <source>
        <dbReference type="ARBA" id="ARBA00012438"/>
    </source>
</evidence>
<dbReference type="GO" id="GO:0000155">
    <property type="term" value="F:phosphorelay sensor kinase activity"/>
    <property type="evidence" value="ECO:0007669"/>
    <property type="project" value="InterPro"/>
</dbReference>
<dbReference type="InterPro" id="IPR029151">
    <property type="entry name" value="Sensor-like_sf"/>
</dbReference>
<dbReference type="NCBIfam" id="TIGR00229">
    <property type="entry name" value="sensory_box"/>
    <property type="match status" value="1"/>
</dbReference>
<keyword evidence="4" id="KW-1003">Cell membrane</keyword>
<keyword evidence="8" id="KW-0547">Nucleotide-binding</keyword>
<keyword evidence="7 15" id="KW-0812">Transmembrane</keyword>
<evidence type="ECO:0000256" key="5">
    <source>
        <dbReference type="ARBA" id="ARBA00022553"/>
    </source>
</evidence>
<dbReference type="PRINTS" id="PR00344">
    <property type="entry name" value="BCTRLSENSOR"/>
</dbReference>
<protein>
    <recommendedName>
        <fullName evidence="3">histidine kinase</fullName>
        <ecNumber evidence="3">2.7.13.3</ecNumber>
    </recommendedName>
</protein>
<dbReference type="InterPro" id="IPR036097">
    <property type="entry name" value="HisK_dim/P_sf"/>
</dbReference>
<evidence type="ECO:0000256" key="4">
    <source>
        <dbReference type="ARBA" id="ARBA00022475"/>
    </source>
</evidence>
<comment type="catalytic activity">
    <reaction evidence="1">
        <text>ATP + protein L-histidine = ADP + protein N-phospho-L-histidine.</text>
        <dbReference type="EC" id="2.7.13.3"/>
    </reaction>
</comment>
<dbReference type="EC" id="2.7.13.3" evidence="3"/>
<dbReference type="AlphaFoldDB" id="A0A7C4MN91"/>
<dbReference type="InterPro" id="IPR000700">
    <property type="entry name" value="PAS-assoc_C"/>
</dbReference>
<name>A0A7C4MN91_9BACT</name>
<evidence type="ECO:0000256" key="14">
    <source>
        <dbReference type="PROSITE-ProRule" id="PRU00169"/>
    </source>
</evidence>
<proteinExistence type="predicted"/>
<dbReference type="InterPro" id="IPR033479">
    <property type="entry name" value="dCache_1"/>
</dbReference>
<evidence type="ECO:0000313" key="20">
    <source>
        <dbReference type="EMBL" id="HGU32661.1"/>
    </source>
</evidence>
<dbReference type="PANTHER" id="PTHR43065">
    <property type="entry name" value="SENSOR HISTIDINE KINASE"/>
    <property type="match status" value="1"/>
</dbReference>
<dbReference type="InterPro" id="IPR036890">
    <property type="entry name" value="HATPase_C_sf"/>
</dbReference>
<evidence type="ECO:0000256" key="8">
    <source>
        <dbReference type="ARBA" id="ARBA00022741"/>
    </source>
</evidence>
<evidence type="ECO:0000256" key="7">
    <source>
        <dbReference type="ARBA" id="ARBA00022692"/>
    </source>
</evidence>
<dbReference type="CDD" id="cd00130">
    <property type="entry name" value="PAS"/>
    <property type="match status" value="1"/>
</dbReference>
<evidence type="ECO:0000259" key="17">
    <source>
        <dbReference type="PROSITE" id="PS50110"/>
    </source>
</evidence>
<dbReference type="InterPro" id="IPR035965">
    <property type="entry name" value="PAS-like_dom_sf"/>
</dbReference>
<feature type="domain" description="Response regulatory" evidence="17">
    <location>
        <begin position="725"/>
        <end position="841"/>
    </location>
</feature>
<evidence type="ECO:0000256" key="11">
    <source>
        <dbReference type="ARBA" id="ARBA00022989"/>
    </source>
</evidence>
<evidence type="ECO:0000256" key="9">
    <source>
        <dbReference type="ARBA" id="ARBA00022777"/>
    </source>
</evidence>
<dbReference type="Gene3D" id="3.30.450.20">
    <property type="entry name" value="PAS domain"/>
    <property type="match status" value="3"/>
</dbReference>
<comment type="subcellular location">
    <subcellularLocation>
        <location evidence="2">Cell membrane</location>
        <topology evidence="2">Multi-pass membrane protein</topology>
    </subcellularLocation>
</comment>
<evidence type="ECO:0000256" key="2">
    <source>
        <dbReference type="ARBA" id="ARBA00004651"/>
    </source>
</evidence>
<dbReference type="CDD" id="cd00082">
    <property type="entry name" value="HisKA"/>
    <property type="match status" value="1"/>
</dbReference>
<keyword evidence="9 20" id="KW-0418">Kinase</keyword>
<dbReference type="Gene3D" id="3.40.50.2300">
    <property type="match status" value="1"/>
</dbReference>
<dbReference type="Gene3D" id="3.30.565.10">
    <property type="entry name" value="Histidine kinase-like ATPase, C-terminal domain"/>
    <property type="match status" value="1"/>
</dbReference>
<dbReference type="Pfam" id="PF00989">
    <property type="entry name" value="PAS"/>
    <property type="match status" value="1"/>
</dbReference>
<dbReference type="SUPFAM" id="SSF47384">
    <property type="entry name" value="Homodimeric domain of signal transducing histidine kinase"/>
    <property type="match status" value="1"/>
</dbReference>
<dbReference type="SMART" id="SM00091">
    <property type="entry name" value="PAS"/>
    <property type="match status" value="1"/>
</dbReference>
<comment type="caution">
    <text evidence="20">The sequence shown here is derived from an EMBL/GenBank/DDBJ whole genome shotgun (WGS) entry which is preliminary data.</text>
</comment>
<evidence type="ECO:0000256" key="13">
    <source>
        <dbReference type="ARBA" id="ARBA00023136"/>
    </source>
</evidence>
<feature type="modified residue" description="4-aspartylphosphate" evidence="14">
    <location>
        <position position="776"/>
    </location>
</feature>
<dbReference type="PROSITE" id="PS50110">
    <property type="entry name" value="RESPONSE_REGULATORY"/>
    <property type="match status" value="1"/>
</dbReference>
<feature type="domain" description="PAC" evidence="19">
    <location>
        <begin position="414"/>
        <end position="465"/>
    </location>
</feature>
<dbReference type="PROSITE" id="PS50109">
    <property type="entry name" value="HIS_KIN"/>
    <property type="match status" value="1"/>
</dbReference>
<dbReference type="InterPro" id="IPR001789">
    <property type="entry name" value="Sig_transdc_resp-reg_receiver"/>
</dbReference>
<keyword evidence="10" id="KW-0067">ATP-binding</keyword>
<dbReference type="GO" id="GO:0006355">
    <property type="term" value="P:regulation of DNA-templated transcription"/>
    <property type="evidence" value="ECO:0007669"/>
    <property type="project" value="InterPro"/>
</dbReference>
<evidence type="ECO:0000259" key="19">
    <source>
        <dbReference type="PROSITE" id="PS50113"/>
    </source>
</evidence>
<evidence type="ECO:0000259" key="16">
    <source>
        <dbReference type="PROSITE" id="PS50109"/>
    </source>
</evidence>
<keyword evidence="11 15" id="KW-1133">Transmembrane helix</keyword>
<dbReference type="GO" id="GO:0005524">
    <property type="term" value="F:ATP binding"/>
    <property type="evidence" value="ECO:0007669"/>
    <property type="project" value="UniProtKB-KW"/>
</dbReference>
<evidence type="ECO:0000256" key="15">
    <source>
        <dbReference type="SAM" id="Phobius"/>
    </source>
</evidence>
<gene>
    <name evidence="20" type="ORF">ENS29_07385</name>
</gene>
<organism evidence="20">
    <name type="scientific">Desulfatirhabdium butyrativorans</name>
    <dbReference type="NCBI Taxonomy" id="340467"/>
    <lineage>
        <taxon>Bacteria</taxon>
        <taxon>Pseudomonadati</taxon>
        <taxon>Thermodesulfobacteriota</taxon>
        <taxon>Desulfobacteria</taxon>
        <taxon>Desulfobacterales</taxon>
        <taxon>Desulfatirhabdiaceae</taxon>
        <taxon>Desulfatirhabdium</taxon>
    </lineage>
</organism>
<dbReference type="GO" id="GO:0005886">
    <property type="term" value="C:plasma membrane"/>
    <property type="evidence" value="ECO:0007669"/>
    <property type="project" value="UniProtKB-SubCell"/>
</dbReference>
<dbReference type="Gene3D" id="1.10.287.130">
    <property type="match status" value="1"/>
</dbReference>
<keyword evidence="13 15" id="KW-0472">Membrane</keyword>
<dbReference type="SMART" id="SM00448">
    <property type="entry name" value="REC"/>
    <property type="match status" value="1"/>
</dbReference>
<dbReference type="InterPro" id="IPR013767">
    <property type="entry name" value="PAS_fold"/>
</dbReference>
<evidence type="ECO:0000256" key="12">
    <source>
        <dbReference type="ARBA" id="ARBA00023012"/>
    </source>
</evidence>
<sequence>MYRKLIASLTGLALVALCLVIGAGYVAWVTTQQQIRQETEKQAQLWGRDIALRVSTVVQEHHRPLALLSEMRPIQQVLLDVTEGDFDEVNTILDQCALHLEAEVCYLMDRDGLTLASSNRNTPTSFVGHNYQFRPYFQEALSGMAAAYLAKGVTSGTRGIYYAYPVHHATSREVLGVLVAKTGANRIESFLNAIDTNHSSIFVLVDRHGIVFLSNKPSWLLCSLSPIPETELAALLESRQFGAEPPPVIDIRFQPDGTVLTPEGVRYIASEHSIAELPGWKLLRMVPILNESIWNHPASMWISAWIASLVIALVMVGLLYASSLSILRRTEKAIAQISESEAKFREIMDMLPVTVWETDLAGNLAFINPAGIELFGYTPEEAREPVNIFRHMVPEEMERGKAQWTRLLKEGVSSLNQYTLVKKDGTRFPALIRSVLKTVGGKPVGFRGMIVDLTEKVREEEEKLQMQRMMEKSRQLDYLAGLAGGIAHHFNNMLMGILGNASLAAMDLDPQDPKRKKLQHIEDLVKRGAKLTSQLLGFAQGGKYIVEETNLNRMVQNICNYMRSSENAIEWVMDFTDEPCAVRADRKQMEQVIGDVLQNAIQAMPNGGKLTVRTRVETIDRTLADRHEAREGRYFVISIQDTGIGMDEPTMERIFQPFFTTKDVGAGVGMSLASAYGILRNHGGLITVQSKLGQGSTFSLYLPCGEDVLDGGIDVLEVAESGKGTVLLVDDDAMILDIGSKLLERLGYQVITAASGPQAIQFYQAHVSEIDLVILDIAMPEMDGEATYEELKRIDPDIRVIVASGYPIDGKAASILKKGGKDFIQKPFSPKVLAEKIDKALGRKTTTV</sequence>
<dbReference type="InterPro" id="IPR003594">
    <property type="entry name" value="HATPase_dom"/>
</dbReference>
<evidence type="ECO:0000256" key="1">
    <source>
        <dbReference type="ARBA" id="ARBA00000085"/>
    </source>
</evidence>
<dbReference type="Pfam" id="PF02743">
    <property type="entry name" value="dCache_1"/>
    <property type="match status" value="1"/>
</dbReference>
<dbReference type="SUPFAM" id="SSF103190">
    <property type="entry name" value="Sensory domain-like"/>
    <property type="match status" value="1"/>
</dbReference>
<evidence type="ECO:0000259" key="18">
    <source>
        <dbReference type="PROSITE" id="PS50112"/>
    </source>
</evidence>
<dbReference type="PROSITE" id="PS50112">
    <property type="entry name" value="PAS"/>
    <property type="match status" value="1"/>
</dbReference>
<dbReference type="SUPFAM" id="SSF55874">
    <property type="entry name" value="ATPase domain of HSP90 chaperone/DNA topoisomerase II/histidine kinase"/>
    <property type="match status" value="1"/>
</dbReference>
<dbReference type="InterPro" id="IPR000014">
    <property type="entry name" value="PAS"/>
</dbReference>
<keyword evidence="6" id="KW-0808">Transferase</keyword>
<feature type="domain" description="Histidine kinase" evidence="16">
    <location>
        <begin position="485"/>
        <end position="706"/>
    </location>
</feature>
<dbReference type="EMBL" id="DSUH01000175">
    <property type="protein sequence ID" value="HGU32661.1"/>
    <property type="molecule type" value="Genomic_DNA"/>
</dbReference>
<dbReference type="PROSITE" id="PS50113">
    <property type="entry name" value="PAC"/>
    <property type="match status" value="1"/>
</dbReference>
<dbReference type="InterPro" id="IPR011006">
    <property type="entry name" value="CheY-like_superfamily"/>
</dbReference>
<feature type="transmembrane region" description="Helical" evidence="15">
    <location>
        <begin position="476"/>
        <end position="498"/>
    </location>
</feature>
<dbReference type="InterPro" id="IPR005467">
    <property type="entry name" value="His_kinase_dom"/>
</dbReference>
<feature type="domain" description="PAS" evidence="18">
    <location>
        <begin position="340"/>
        <end position="411"/>
    </location>
</feature>
<evidence type="ECO:0000256" key="6">
    <source>
        <dbReference type="ARBA" id="ARBA00022679"/>
    </source>
</evidence>
<dbReference type="PANTHER" id="PTHR43065:SF42">
    <property type="entry name" value="TWO-COMPONENT SENSOR PPRA"/>
    <property type="match status" value="1"/>
</dbReference>
<dbReference type="CDD" id="cd00156">
    <property type="entry name" value="REC"/>
    <property type="match status" value="1"/>
</dbReference>
<dbReference type="SUPFAM" id="SSF52172">
    <property type="entry name" value="CheY-like"/>
    <property type="match status" value="1"/>
</dbReference>
<evidence type="ECO:0000256" key="10">
    <source>
        <dbReference type="ARBA" id="ARBA00022840"/>
    </source>
</evidence>
<keyword evidence="12" id="KW-0902">Two-component regulatory system</keyword>
<dbReference type="SUPFAM" id="SSF55785">
    <property type="entry name" value="PYP-like sensor domain (PAS domain)"/>
    <property type="match status" value="1"/>
</dbReference>
<dbReference type="Pfam" id="PF02518">
    <property type="entry name" value="HATPase_c"/>
    <property type="match status" value="1"/>
</dbReference>
<dbReference type="Pfam" id="PF00072">
    <property type="entry name" value="Response_reg"/>
    <property type="match status" value="1"/>
</dbReference>
<accession>A0A7C4MN91</accession>
<dbReference type="InterPro" id="IPR004358">
    <property type="entry name" value="Sig_transdc_His_kin-like_C"/>
</dbReference>